<dbReference type="GO" id="GO:0016459">
    <property type="term" value="C:myosin complex"/>
    <property type="evidence" value="ECO:0007669"/>
    <property type="project" value="UniProtKB-KW"/>
</dbReference>
<proteinExistence type="inferred from homology"/>
<dbReference type="SMART" id="SM00242">
    <property type="entry name" value="MYSc"/>
    <property type="match status" value="1"/>
</dbReference>
<dbReference type="Gene3D" id="6.20.240.20">
    <property type="match status" value="1"/>
</dbReference>
<comment type="caution">
    <text evidence="6">Lacks conserved residue(s) required for the propagation of feature annotation.</text>
</comment>
<keyword evidence="4 6" id="KW-0505">Motor protein</keyword>
<keyword evidence="2 6" id="KW-0067">ATP-binding</keyword>
<feature type="domain" description="Myosin motor" evidence="8">
    <location>
        <begin position="372"/>
        <end position="1140"/>
    </location>
</feature>
<dbReference type="InterPro" id="IPR036064">
    <property type="entry name" value="MYSc_Myo18"/>
</dbReference>
<dbReference type="GO" id="GO:0005737">
    <property type="term" value="C:cytoplasm"/>
    <property type="evidence" value="ECO:0007669"/>
    <property type="project" value="TreeGrafter"/>
</dbReference>
<keyword evidence="1 6" id="KW-0547">Nucleotide-binding</keyword>
<keyword evidence="3 6" id="KW-0518">Myosin</keyword>
<sequence length="1172" mass="130800">MPRNRDEVDNMSIGAHRLLHRSCRGKAHASGIVKQNIHQSVTSQKSSKSSVRDDLAKQRESCVSNNGLASGRKHSRNSTSSWEYSDSDSIHSSEIGQNGCMENRSINTNRDLDQSSSVKSDVKERIKGSCGSNRCSPLPRAVKNIKKENWVDTLRMGCIDDRIKRMEKGWNDSNVIRIPRERKWHRITAEIEQRIPNADNGLRMFGFKNNRTNNSKKISKRSRPVYQRCAKPIQDIIEWEELFEIALARKIKRKIRGKGTVDLNIIQNIKDGMESNRVKNEGECMKRLEVLLENRVKPQINEARSEEHLAQEQAWLSSEKIWLLHRGGFTPATRCGTADPDTGKLRIRLTTSGEELLVDEEDVEKANPPQFDKAEELSQLRFLNESSVLHTLRQRYASNLIHTYAGDSMIVINPVAPLAIYSEKVAHMFRGCKSEDMPPHIYAIAQSAYRGMLATRRDHSLVFLGRSGAGKTTNFKHALHYLVLAAGTVNKILTIEKLNALFTVLEAFGNSRTHMNSNATRFTQLFSLDFDQSGQIASASLQVLLLEKSRIGRRVNGDPTFHAVYRLLAGAEGALRKELHLTNLVAENNPFVTPLQKHEDKQRAMVEFNRIVAALRILGISEADEKVIWLVLAGIYHLSCAGAVKAGTSSQSRWQFARVECAEKAANLLGTTVEELSRVVFSANGGGAGTPSTPRPALRTPSPTEQGKDVTGLDALEGLLVGLYSEIFHCVAALINKSISSAVHTVSSVLLCDSPGFQNPASCGRQTGATFEDLCHNYLQERLQLLFHHTTLIAPKDRYVQEGIDVDYEDDYDEDGIGSPQGLVSLLDRGSSQSATMLRTSQSDLSGSRQMERKGLLWLLDEETVCPGGSDETFLDRLFSHYGDRDHQMFLRKAPGNNQFVLQHLLGTNPVLYTATGWLKATRENPVSKSAITILQESTREHVSKLFVSARGAGVSGALCSSMPGLEGSQSLRRASSIRRTFTAVKRKNICLQVKFTVDGLVETLRRTRVKFVHCLLPQHNAGCTDNKSLLSVKSNQSEDSVINVPLLRSQIRGSQIIDAIRLHKVGFPKHMALGEFRRRFGLLSSDVNARPGSPVTDERRAVEDMLLTVDVDPASYRVGQSQVEAIFVIRSKTAVFLWHILHFVIRVESHRIVSYRCVRRRSPMLPDSAEA</sequence>
<evidence type="ECO:0000256" key="1">
    <source>
        <dbReference type="ARBA" id="ARBA00022741"/>
    </source>
</evidence>
<evidence type="ECO:0000256" key="2">
    <source>
        <dbReference type="ARBA" id="ARBA00022840"/>
    </source>
</evidence>
<dbReference type="GO" id="GO:0016020">
    <property type="term" value="C:membrane"/>
    <property type="evidence" value="ECO:0007669"/>
    <property type="project" value="TreeGrafter"/>
</dbReference>
<dbReference type="PRINTS" id="PR00193">
    <property type="entry name" value="MYOSINHEAVY"/>
</dbReference>
<dbReference type="Pfam" id="PF00063">
    <property type="entry name" value="Myosin_head"/>
    <property type="match status" value="2"/>
</dbReference>
<keyword evidence="5 6" id="KW-0009">Actin-binding</keyword>
<dbReference type="InParanoid" id="E1ZXJ2"/>
<organism evidence="10">
    <name type="scientific">Camponotus floridanus</name>
    <name type="common">Florida carpenter ant</name>
    <dbReference type="NCBI Taxonomy" id="104421"/>
    <lineage>
        <taxon>Eukaryota</taxon>
        <taxon>Metazoa</taxon>
        <taxon>Ecdysozoa</taxon>
        <taxon>Arthropoda</taxon>
        <taxon>Hexapoda</taxon>
        <taxon>Insecta</taxon>
        <taxon>Pterygota</taxon>
        <taxon>Neoptera</taxon>
        <taxon>Endopterygota</taxon>
        <taxon>Hymenoptera</taxon>
        <taxon>Apocrita</taxon>
        <taxon>Aculeata</taxon>
        <taxon>Formicoidea</taxon>
        <taxon>Formicidae</taxon>
        <taxon>Formicinae</taxon>
        <taxon>Camponotus</taxon>
    </lineage>
</organism>
<dbReference type="InterPro" id="IPR036961">
    <property type="entry name" value="Kinesin_motor_dom_sf"/>
</dbReference>
<dbReference type="PANTHER" id="PTHR13140:SF706">
    <property type="entry name" value="DILUTE CLASS UNCONVENTIONAL MYOSIN, ISOFORM C"/>
    <property type="match status" value="1"/>
</dbReference>
<dbReference type="OMA" id="RKWRRIT"/>
<dbReference type="GO" id="GO:0051015">
    <property type="term" value="F:actin filament binding"/>
    <property type="evidence" value="ECO:0007669"/>
    <property type="project" value="TreeGrafter"/>
</dbReference>
<feature type="region of interest" description="Disordered" evidence="7">
    <location>
        <begin position="684"/>
        <end position="707"/>
    </location>
</feature>
<dbReference type="SUPFAM" id="SSF52540">
    <property type="entry name" value="P-loop containing nucleoside triphosphate hydrolases"/>
    <property type="match status" value="1"/>
</dbReference>
<dbReference type="InterPro" id="IPR057772">
    <property type="entry name" value="SH3_Myo18a"/>
</dbReference>
<dbReference type="Gene3D" id="1.20.120.720">
    <property type="entry name" value="Myosin VI head, motor domain, U50 subdomain"/>
    <property type="match status" value="1"/>
</dbReference>
<dbReference type="Gene3D" id="1.10.10.820">
    <property type="match status" value="1"/>
</dbReference>
<evidence type="ECO:0000259" key="8">
    <source>
        <dbReference type="PROSITE" id="PS51456"/>
    </source>
</evidence>
<evidence type="ECO:0000313" key="9">
    <source>
        <dbReference type="EMBL" id="EFN74075.1"/>
    </source>
</evidence>
<dbReference type="Gene3D" id="3.40.850.10">
    <property type="entry name" value="Kinesin motor domain"/>
    <property type="match status" value="1"/>
</dbReference>
<dbReference type="FunFam" id="3.40.850.10:FF:000020">
    <property type="entry name" value="unconventional myosin-XVIIIa isoform X1"/>
    <property type="match status" value="1"/>
</dbReference>
<comment type="similarity">
    <text evidence="6">Belongs to the TRAFAC class myosin-kinesin ATPase superfamily. Myosin family.</text>
</comment>
<feature type="compositionally biased region" description="Low complexity" evidence="7">
    <location>
        <begin position="39"/>
        <end position="49"/>
    </location>
</feature>
<dbReference type="OrthoDB" id="2914378at2759"/>
<gene>
    <name evidence="9" type="ORF">EAG_04461</name>
</gene>
<dbReference type="GO" id="GO:0007015">
    <property type="term" value="P:actin filament organization"/>
    <property type="evidence" value="ECO:0007669"/>
    <property type="project" value="TreeGrafter"/>
</dbReference>
<feature type="binding site" evidence="6">
    <location>
        <begin position="465"/>
        <end position="472"/>
    </location>
    <ligand>
        <name>ATP</name>
        <dbReference type="ChEBI" id="CHEBI:30616"/>
    </ligand>
</feature>
<evidence type="ECO:0000256" key="6">
    <source>
        <dbReference type="PROSITE-ProRule" id="PRU00782"/>
    </source>
</evidence>
<protein>
    <submittedName>
        <fullName evidence="9">Myosin-XVIIIa</fullName>
    </submittedName>
</protein>
<dbReference type="Gene3D" id="1.20.58.530">
    <property type="match status" value="1"/>
</dbReference>
<dbReference type="EMBL" id="GL435066">
    <property type="protein sequence ID" value="EFN74075.1"/>
    <property type="molecule type" value="Genomic_DNA"/>
</dbReference>
<dbReference type="PANTHER" id="PTHR13140">
    <property type="entry name" value="MYOSIN"/>
    <property type="match status" value="1"/>
</dbReference>
<name>E1ZXJ2_CAMFO</name>
<dbReference type="STRING" id="104421.E1ZXJ2"/>
<dbReference type="CDD" id="cd01386">
    <property type="entry name" value="MYSc_Myo18"/>
    <property type="match status" value="1"/>
</dbReference>
<evidence type="ECO:0000256" key="7">
    <source>
        <dbReference type="SAM" id="MobiDB-lite"/>
    </source>
</evidence>
<evidence type="ECO:0000256" key="3">
    <source>
        <dbReference type="ARBA" id="ARBA00023123"/>
    </source>
</evidence>
<dbReference type="InterPro" id="IPR001609">
    <property type="entry name" value="Myosin_head_motor_dom-like"/>
</dbReference>
<feature type="compositionally biased region" description="Polar residues" evidence="7">
    <location>
        <begin position="104"/>
        <end position="119"/>
    </location>
</feature>
<feature type="compositionally biased region" description="Basic and acidic residues" evidence="7">
    <location>
        <begin position="50"/>
        <end position="60"/>
    </location>
</feature>
<dbReference type="AlphaFoldDB" id="E1ZXJ2"/>
<keyword evidence="10" id="KW-1185">Reference proteome</keyword>
<dbReference type="PROSITE" id="PS51456">
    <property type="entry name" value="MYOSIN_MOTOR"/>
    <property type="match status" value="1"/>
</dbReference>
<reference evidence="9 10" key="1">
    <citation type="journal article" date="2010" name="Science">
        <title>Genomic comparison of the ants Camponotus floridanus and Harpegnathos saltator.</title>
        <authorList>
            <person name="Bonasio R."/>
            <person name="Zhang G."/>
            <person name="Ye C."/>
            <person name="Mutti N.S."/>
            <person name="Fang X."/>
            <person name="Qin N."/>
            <person name="Donahue G."/>
            <person name="Yang P."/>
            <person name="Li Q."/>
            <person name="Li C."/>
            <person name="Zhang P."/>
            <person name="Huang Z."/>
            <person name="Berger S.L."/>
            <person name="Reinberg D."/>
            <person name="Wang J."/>
            <person name="Liebig J."/>
        </authorList>
    </citation>
    <scope>NUCLEOTIDE SEQUENCE [LARGE SCALE GENOMIC DNA]</scope>
    <source>
        <strain evidence="10">C129</strain>
    </source>
</reference>
<dbReference type="Pfam" id="PF24556">
    <property type="entry name" value="SH3_Myosin-XVIIIa"/>
    <property type="match status" value="1"/>
</dbReference>
<accession>E1ZXJ2</accession>
<dbReference type="Proteomes" id="UP000000311">
    <property type="component" value="Unassembled WGS sequence"/>
</dbReference>
<dbReference type="GO" id="GO:0005524">
    <property type="term" value="F:ATP binding"/>
    <property type="evidence" value="ECO:0007669"/>
    <property type="project" value="UniProtKB-UniRule"/>
</dbReference>
<evidence type="ECO:0000256" key="5">
    <source>
        <dbReference type="ARBA" id="ARBA00023203"/>
    </source>
</evidence>
<dbReference type="GO" id="GO:0000146">
    <property type="term" value="F:microfilament motor activity"/>
    <property type="evidence" value="ECO:0007669"/>
    <property type="project" value="TreeGrafter"/>
</dbReference>
<feature type="region of interest" description="Disordered" evidence="7">
    <location>
        <begin position="31"/>
        <end position="130"/>
    </location>
</feature>
<evidence type="ECO:0000256" key="4">
    <source>
        <dbReference type="ARBA" id="ARBA00023175"/>
    </source>
</evidence>
<evidence type="ECO:0000313" key="10">
    <source>
        <dbReference type="Proteomes" id="UP000000311"/>
    </source>
</evidence>
<dbReference type="InterPro" id="IPR027417">
    <property type="entry name" value="P-loop_NTPase"/>
</dbReference>